<feature type="compositionally biased region" description="Polar residues" evidence="1">
    <location>
        <begin position="250"/>
        <end position="260"/>
    </location>
</feature>
<evidence type="ECO:0000256" key="1">
    <source>
        <dbReference type="SAM" id="MobiDB-lite"/>
    </source>
</evidence>
<evidence type="ECO:0000313" key="3">
    <source>
        <dbReference type="Proteomes" id="UP000035009"/>
    </source>
</evidence>
<comment type="caution">
    <text evidence="2">The sequence shown here is derived from an EMBL/GenBank/DDBJ whole genome shotgun (WGS) entry which is preliminary data.</text>
</comment>
<dbReference type="AlphaFoldDB" id="M3UWT6"/>
<keyword evidence="3" id="KW-1185">Reference proteome</keyword>
<dbReference type="EMBL" id="BAOP01000014">
    <property type="protein sequence ID" value="GAC80127.1"/>
    <property type="molecule type" value="Genomic_DNA"/>
</dbReference>
<dbReference type="SUPFAM" id="SSF51735">
    <property type="entry name" value="NAD(P)-binding Rossmann-fold domains"/>
    <property type="match status" value="1"/>
</dbReference>
<proteinExistence type="predicted"/>
<dbReference type="STRING" id="410332.SAMN04488550_1754"/>
<dbReference type="eggNOG" id="COG1748">
    <property type="taxonomic scope" value="Bacteria"/>
</dbReference>
<reference evidence="2 3" key="1">
    <citation type="submission" date="2013-02" db="EMBL/GenBank/DDBJ databases">
        <title>Whole genome shotgun sequence of Gordonia malaquae NBRC 108250.</title>
        <authorList>
            <person name="Yoshida I."/>
            <person name="Hosoyama A."/>
            <person name="Tsuchikane K."/>
            <person name="Ando Y."/>
            <person name="Baba S."/>
            <person name="Ohji S."/>
            <person name="Hamada M."/>
            <person name="Tamura T."/>
            <person name="Yamazoe A."/>
            <person name="Yamazaki S."/>
            <person name="Fujita N."/>
        </authorList>
    </citation>
    <scope>NUCLEOTIDE SEQUENCE [LARGE SCALE GENOMIC DNA]</scope>
    <source>
        <strain evidence="2 3">NBRC 108250</strain>
    </source>
</reference>
<organism evidence="2 3">
    <name type="scientific">Gordonia malaquae NBRC 108250</name>
    <dbReference type="NCBI Taxonomy" id="1223542"/>
    <lineage>
        <taxon>Bacteria</taxon>
        <taxon>Bacillati</taxon>
        <taxon>Actinomycetota</taxon>
        <taxon>Actinomycetes</taxon>
        <taxon>Mycobacteriales</taxon>
        <taxon>Gordoniaceae</taxon>
        <taxon>Gordonia</taxon>
    </lineage>
</organism>
<name>M3UWT6_GORML</name>
<feature type="region of interest" description="Disordered" evidence="1">
    <location>
        <begin position="240"/>
        <end position="260"/>
    </location>
</feature>
<dbReference type="OrthoDB" id="1910498at2"/>
<dbReference type="Proteomes" id="UP000035009">
    <property type="component" value="Unassembled WGS sequence"/>
</dbReference>
<protein>
    <recommendedName>
        <fullName evidence="4">Saccharopine dehydrogenase NADP binding domain-containing protein</fullName>
    </recommendedName>
</protein>
<dbReference type="Gene3D" id="3.40.50.720">
    <property type="entry name" value="NAD(P)-binding Rossmann-like Domain"/>
    <property type="match status" value="1"/>
</dbReference>
<dbReference type="RefSeq" id="WP_008378946.1">
    <property type="nucleotide sequence ID" value="NZ_BAOP01000014.1"/>
</dbReference>
<sequence length="299" mass="30925">MKALLLGGRGAVGTVVRRELERSGHSVTVASRSSETPVDLHGDLDTLSESAIDHDVVINTSGVERADLATAVGDTPLVDISATGSYLAHLRRSAVGLVVLGAGLAPGLSTLLVSDVVDVPGDAVDVFVMLGAGEKHGAAAVEWTEGLIGSDVFSPPEPGRVINLRESVRATGPDGVKRRYLRADFPDHVLLSGDGGPTVRTYFTLTSAPMTSSLALVARIPALRPTLRWVPPIGSDRWHVTARNRRTGTERSASGAGQSEATGVLTALAAERAAVHSGHGAVTMADVMTLPEATAALNA</sequence>
<dbReference type="InterPro" id="IPR036291">
    <property type="entry name" value="NAD(P)-bd_dom_sf"/>
</dbReference>
<gene>
    <name evidence="2" type="ORF">GM1_014_01200</name>
</gene>
<evidence type="ECO:0008006" key="4">
    <source>
        <dbReference type="Google" id="ProtNLM"/>
    </source>
</evidence>
<accession>M3UWT6</accession>
<evidence type="ECO:0000313" key="2">
    <source>
        <dbReference type="EMBL" id="GAC80127.1"/>
    </source>
</evidence>